<evidence type="ECO:0000313" key="2">
    <source>
        <dbReference type="EMBL" id="SFW68212.1"/>
    </source>
</evidence>
<proteinExistence type="predicted"/>
<organism evidence="2 3">
    <name type="scientific">Cellulophaga fucicola</name>
    <dbReference type="NCBI Taxonomy" id="76595"/>
    <lineage>
        <taxon>Bacteria</taxon>
        <taxon>Pseudomonadati</taxon>
        <taxon>Bacteroidota</taxon>
        <taxon>Flavobacteriia</taxon>
        <taxon>Flavobacteriales</taxon>
        <taxon>Flavobacteriaceae</taxon>
        <taxon>Cellulophaga</taxon>
    </lineage>
</organism>
<keyword evidence="3" id="KW-1185">Reference proteome</keyword>
<accession>A0A1K1R8I1</accession>
<sequence>MKNLLYIFLCCSSVAVAQNAMYNNGSIRIHDTGTLGLHTNLINDAPFDQNLGTLGFYGQVTTSVTGAFIPVFYDVEMYKPFSSAILETSITTTNALNLVDGDFVTLRNNPLENIKLTQDAFTVGESNLSKVDGYMLVEQKQNFFFTVGDSGYIRPLTLQSQSENVTAKCAYFFEDPNFPSTFSTSFNTNSKQKEVRDVSTTEFWDIDSSLPSTVSISWNDRSNIANLVDEYYQVGIAGWHRIQKRWVNLGSVDPIGDLNQGAVTSETFVPNDYEVITLAKMAIPTELLDLENYYVSNNGDGVNDFLVIPELELSPNNRIRIFDRNGLKVFEKDNYQSEFNGYSNINNNVYKRNEGLPSGVYFYLAFLDDLQLEYQGFLYLTGTGN</sequence>
<gene>
    <name evidence="2" type="ORF">SAMN05660313_03386</name>
</gene>
<dbReference type="Proteomes" id="UP000183257">
    <property type="component" value="Unassembled WGS sequence"/>
</dbReference>
<keyword evidence="1" id="KW-0732">Signal</keyword>
<feature type="chain" id="PRO_5013063424" evidence="1">
    <location>
        <begin position="18"/>
        <end position="385"/>
    </location>
</feature>
<dbReference type="OrthoDB" id="1489185at2"/>
<protein>
    <submittedName>
        <fullName evidence="2">Gliding motility-associated C-terminal domain-containing protein</fullName>
    </submittedName>
</protein>
<dbReference type="EMBL" id="FPIY01000008">
    <property type="protein sequence ID" value="SFW68212.1"/>
    <property type="molecule type" value="Genomic_DNA"/>
</dbReference>
<reference evidence="3" key="1">
    <citation type="submission" date="2016-11" db="EMBL/GenBank/DDBJ databases">
        <authorList>
            <person name="Varghese N."/>
            <person name="Submissions S."/>
        </authorList>
    </citation>
    <scope>NUCLEOTIDE SEQUENCE [LARGE SCALE GENOMIC DNA]</scope>
    <source>
        <strain evidence="3">DSM 24786</strain>
    </source>
</reference>
<evidence type="ECO:0000256" key="1">
    <source>
        <dbReference type="SAM" id="SignalP"/>
    </source>
</evidence>
<evidence type="ECO:0000313" key="3">
    <source>
        <dbReference type="Proteomes" id="UP000183257"/>
    </source>
</evidence>
<dbReference type="STRING" id="76595.SAMN05660313_03386"/>
<dbReference type="Pfam" id="PF13585">
    <property type="entry name" value="CHU_C"/>
    <property type="match status" value="1"/>
</dbReference>
<dbReference type="AlphaFoldDB" id="A0A1K1R8I1"/>
<name>A0A1K1R8I1_9FLAO</name>
<dbReference type="RefSeq" id="WP_072304996.1">
    <property type="nucleotide sequence ID" value="NZ_FPIY01000008.1"/>
</dbReference>
<feature type="signal peptide" evidence="1">
    <location>
        <begin position="1"/>
        <end position="17"/>
    </location>
</feature>